<gene>
    <name evidence="1" type="ORF">DSLASN_09050</name>
</gene>
<evidence type="ECO:0000313" key="1">
    <source>
        <dbReference type="EMBL" id="BCS95273.1"/>
    </source>
</evidence>
<name>A0ABN6EY67_9BACT</name>
<reference evidence="1 2" key="1">
    <citation type="submission" date="2021-02" db="EMBL/GenBank/DDBJ databases">
        <title>Complete genome of Desulfoluna sp. strain ASN36.</title>
        <authorList>
            <person name="Takahashi A."/>
            <person name="Kojima H."/>
            <person name="Fukui M."/>
        </authorList>
    </citation>
    <scope>NUCLEOTIDE SEQUENCE [LARGE SCALE GENOMIC DNA]</scope>
    <source>
        <strain evidence="1 2">ASN36</strain>
    </source>
</reference>
<sequence>MSIVSISRGCDSRGEAVAREVAEQLGYACLSKDIVLDASEIFHIAEPKLFRALHDAPSLMERFTREKEPCVAYVRAALLKFLQEDDVVYHGLAGHFFIRDLPHVLKVRIIADLEDRIRLEMERNRVSREVAGKAIAQDDTQRRKWSRYMFGIDTADPSLYDLVIHIQDISISDAASIICHTVRMPRFQTTQQGLKAIRDLALAAEIQATLRHMLPTVHATADNGKVVVTVKLGEIDTESVIREINQSVAVVKGVRSVEVKTEPLIVFSE</sequence>
<accession>A0ABN6EY67</accession>
<protein>
    <recommendedName>
        <fullName evidence="3">Histidine kinase</fullName>
    </recommendedName>
</protein>
<proteinExistence type="predicted"/>
<dbReference type="RefSeq" id="WP_236891538.1">
    <property type="nucleotide sequence ID" value="NZ_AP024488.1"/>
</dbReference>
<dbReference type="EMBL" id="AP024488">
    <property type="protein sequence ID" value="BCS95273.1"/>
    <property type="molecule type" value="Genomic_DNA"/>
</dbReference>
<evidence type="ECO:0000313" key="2">
    <source>
        <dbReference type="Proteomes" id="UP001320148"/>
    </source>
</evidence>
<evidence type="ECO:0008006" key="3">
    <source>
        <dbReference type="Google" id="ProtNLM"/>
    </source>
</evidence>
<dbReference type="Gene3D" id="3.40.50.300">
    <property type="entry name" value="P-loop containing nucleotide triphosphate hydrolases"/>
    <property type="match status" value="1"/>
</dbReference>
<keyword evidence="2" id="KW-1185">Reference proteome</keyword>
<dbReference type="InterPro" id="IPR027417">
    <property type="entry name" value="P-loop_NTPase"/>
</dbReference>
<organism evidence="1 2">
    <name type="scientific">Desulfoluna limicola</name>
    <dbReference type="NCBI Taxonomy" id="2810562"/>
    <lineage>
        <taxon>Bacteria</taxon>
        <taxon>Pseudomonadati</taxon>
        <taxon>Thermodesulfobacteriota</taxon>
        <taxon>Desulfobacteria</taxon>
        <taxon>Desulfobacterales</taxon>
        <taxon>Desulfolunaceae</taxon>
        <taxon>Desulfoluna</taxon>
    </lineage>
</organism>
<dbReference type="Pfam" id="PF13189">
    <property type="entry name" value="Cytidylate_kin2"/>
    <property type="match status" value="1"/>
</dbReference>
<dbReference type="Proteomes" id="UP001320148">
    <property type="component" value="Chromosome"/>
</dbReference>